<sequence length="85" mass="9127">MELKTACTLKIRSSYSWAPLTHSFKRLILTSSLACCGFSKTGEMLGTTSLSFKVTVVPVSFLPSASAKSLTIASKEAISNSFVYP</sequence>
<evidence type="ECO:0000313" key="1">
    <source>
        <dbReference type="EMBL" id="EJW93497.1"/>
    </source>
</evidence>
<dbReference type="AlphaFoldDB" id="J9FV95"/>
<gene>
    <name evidence="1" type="ORF">EVA_18397</name>
</gene>
<accession>J9FV95</accession>
<protein>
    <submittedName>
        <fullName evidence="1">Uncharacterized protein</fullName>
    </submittedName>
</protein>
<dbReference type="EMBL" id="AMCI01006937">
    <property type="protein sequence ID" value="EJW93497.1"/>
    <property type="molecule type" value="Genomic_DNA"/>
</dbReference>
<reference evidence="1" key="1">
    <citation type="journal article" date="2012" name="PLoS ONE">
        <title>Gene sets for utilization of primary and secondary nutrition supplies in the distal gut of endangered iberian lynx.</title>
        <authorList>
            <person name="Alcaide M."/>
            <person name="Messina E."/>
            <person name="Richter M."/>
            <person name="Bargiela R."/>
            <person name="Peplies J."/>
            <person name="Huws S.A."/>
            <person name="Newbold C.J."/>
            <person name="Golyshin P.N."/>
            <person name="Simon M.A."/>
            <person name="Lopez G."/>
            <person name="Yakimov M.M."/>
            <person name="Ferrer M."/>
        </authorList>
    </citation>
    <scope>NUCLEOTIDE SEQUENCE</scope>
</reference>
<comment type="caution">
    <text evidence="1">The sequence shown here is derived from an EMBL/GenBank/DDBJ whole genome shotgun (WGS) entry which is preliminary data.</text>
</comment>
<name>J9FV95_9ZZZZ</name>
<proteinExistence type="predicted"/>
<organism evidence="1">
    <name type="scientific">gut metagenome</name>
    <dbReference type="NCBI Taxonomy" id="749906"/>
    <lineage>
        <taxon>unclassified sequences</taxon>
        <taxon>metagenomes</taxon>
        <taxon>organismal metagenomes</taxon>
    </lineage>
</organism>